<dbReference type="GO" id="GO:0046872">
    <property type="term" value="F:metal ion binding"/>
    <property type="evidence" value="ECO:0007669"/>
    <property type="project" value="UniProtKB-KW"/>
</dbReference>
<evidence type="ECO:0000256" key="1">
    <source>
        <dbReference type="ARBA" id="ARBA00022723"/>
    </source>
</evidence>
<dbReference type="InterPro" id="IPR014710">
    <property type="entry name" value="RmlC-like_jellyroll"/>
</dbReference>
<dbReference type="RefSeq" id="WP_006826631.1">
    <property type="nucleotide sequence ID" value="NZ_AOIL01000050.1"/>
</dbReference>
<accession>L9ZR77</accession>
<dbReference type="CDD" id="cd02208">
    <property type="entry name" value="cupin_RmlC-like"/>
    <property type="match status" value="1"/>
</dbReference>
<dbReference type="PANTHER" id="PTHR35848:SF9">
    <property type="entry name" value="SLL1358 PROTEIN"/>
    <property type="match status" value="1"/>
</dbReference>
<dbReference type="SUPFAM" id="SSF51182">
    <property type="entry name" value="RmlC-like cupins"/>
    <property type="match status" value="1"/>
</dbReference>
<keyword evidence="1" id="KW-0479">Metal-binding</keyword>
<feature type="domain" description="Cupin type-2" evidence="2">
    <location>
        <begin position="37"/>
        <end position="106"/>
    </location>
</feature>
<organism evidence="3 4">
    <name type="scientific">Natrialba taiwanensis DSM 12281</name>
    <dbReference type="NCBI Taxonomy" id="1230458"/>
    <lineage>
        <taxon>Archaea</taxon>
        <taxon>Methanobacteriati</taxon>
        <taxon>Methanobacteriota</taxon>
        <taxon>Stenosarchaea group</taxon>
        <taxon>Halobacteria</taxon>
        <taxon>Halobacteriales</taxon>
        <taxon>Natrialbaceae</taxon>
        <taxon>Natrialba</taxon>
    </lineage>
</organism>
<proteinExistence type="predicted"/>
<dbReference type="Proteomes" id="UP000011648">
    <property type="component" value="Unassembled WGS sequence"/>
</dbReference>
<reference evidence="3 4" key="1">
    <citation type="journal article" date="2014" name="PLoS Genet.">
        <title>Phylogenetically driven sequencing of extremely halophilic archaea reveals strategies for static and dynamic osmo-response.</title>
        <authorList>
            <person name="Becker E.A."/>
            <person name="Seitzer P.M."/>
            <person name="Tritt A."/>
            <person name="Larsen D."/>
            <person name="Krusor M."/>
            <person name="Yao A.I."/>
            <person name="Wu D."/>
            <person name="Madern D."/>
            <person name="Eisen J.A."/>
            <person name="Darling A.E."/>
            <person name="Facciotti M.T."/>
        </authorList>
    </citation>
    <scope>NUCLEOTIDE SEQUENCE [LARGE SCALE GENOMIC DNA]</scope>
    <source>
        <strain evidence="3 4">DSM 12281</strain>
    </source>
</reference>
<dbReference type="PATRIC" id="fig|1230458.4.peg.2987"/>
<sequence>MQHIVIDAVDVPPTNSPADIVRPISKALGTNGVAINYFELAPGESFGFAYHRHHDQEEVFFVLRGTATFRTEMGEIQVDAGEVIRFEPGEFQRGTNHSSDRVKALALGAPRDSEDIEYLLDCTECSEETIHTSEVADDRSAVIIRCTACETETRQPITE</sequence>
<name>L9ZR77_9EURY</name>
<comment type="caution">
    <text evidence="3">The sequence shown here is derived from an EMBL/GenBank/DDBJ whole genome shotgun (WGS) entry which is preliminary data.</text>
</comment>
<protein>
    <submittedName>
        <fullName evidence="3">Cupin 2 barrel domain-containing protein</fullName>
    </submittedName>
</protein>
<dbReference type="InterPro" id="IPR051610">
    <property type="entry name" value="GPI/OXD"/>
</dbReference>
<dbReference type="EMBL" id="AOIL01000050">
    <property type="protein sequence ID" value="ELY88869.1"/>
    <property type="molecule type" value="Genomic_DNA"/>
</dbReference>
<evidence type="ECO:0000313" key="3">
    <source>
        <dbReference type="EMBL" id="ELY88869.1"/>
    </source>
</evidence>
<gene>
    <name evidence="3" type="ORF">C484_14788</name>
</gene>
<dbReference type="AlphaFoldDB" id="L9ZR77"/>
<dbReference type="Gene3D" id="2.60.120.10">
    <property type="entry name" value="Jelly Rolls"/>
    <property type="match status" value="1"/>
</dbReference>
<dbReference type="Pfam" id="PF07883">
    <property type="entry name" value="Cupin_2"/>
    <property type="match status" value="1"/>
</dbReference>
<evidence type="ECO:0000259" key="2">
    <source>
        <dbReference type="Pfam" id="PF07883"/>
    </source>
</evidence>
<evidence type="ECO:0000313" key="4">
    <source>
        <dbReference type="Proteomes" id="UP000011648"/>
    </source>
</evidence>
<dbReference type="InterPro" id="IPR011051">
    <property type="entry name" value="RmlC_Cupin_sf"/>
</dbReference>
<keyword evidence="4" id="KW-1185">Reference proteome</keyword>
<dbReference type="OrthoDB" id="190812at2157"/>
<dbReference type="InterPro" id="IPR013096">
    <property type="entry name" value="Cupin_2"/>
</dbReference>
<dbReference type="PANTHER" id="PTHR35848">
    <property type="entry name" value="OXALATE-BINDING PROTEIN"/>
    <property type="match status" value="1"/>
</dbReference>